<reference evidence="2" key="1">
    <citation type="submission" date="2019-12" db="EMBL/GenBank/DDBJ databases">
        <title>Genome sequencing and annotation of Brassica cretica.</title>
        <authorList>
            <person name="Studholme D.J."/>
            <person name="Sarris P."/>
        </authorList>
    </citation>
    <scope>NUCLEOTIDE SEQUENCE</scope>
    <source>
        <strain evidence="2">PFS-109/04</strain>
        <tissue evidence="2">Leaf</tissue>
    </source>
</reference>
<sequence length="50" mass="5103">MTSGDDGGREDGGSEETISSSDGGNDRLEVEKAATAYVFAASDSHVSEAH</sequence>
<feature type="compositionally biased region" description="Basic and acidic residues" evidence="1">
    <location>
        <begin position="1"/>
        <end position="12"/>
    </location>
</feature>
<organism evidence="2 3">
    <name type="scientific">Brassica cretica</name>
    <name type="common">Mustard</name>
    <dbReference type="NCBI Taxonomy" id="69181"/>
    <lineage>
        <taxon>Eukaryota</taxon>
        <taxon>Viridiplantae</taxon>
        <taxon>Streptophyta</taxon>
        <taxon>Embryophyta</taxon>
        <taxon>Tracheophyta</taxon>
        <taxon>Spermatophyta</taxon>
        <taxon>Magnoliopsida</taxon>
        <taxon>eudicotyledons</taxon>
        <taxon>Gunneridae</taxon>
        <taxon>Pentapetalae</taxon>
        <taxon>rosids</taxon>
        <taxon>malvids</taxon>
        <taxon>Brassicales</taxon>
        <taxon>Brassicaceae</taxon>
        <taxon>Brassiceae</taxon>
        <taxon>Brassica</taxon>
    </lineage>
</organism>
<accession>A0A8S9N871</accession>
<proteinExistence type="predicted"/>
<protein>
    <submittedName>
        <fullName evidence="2">Uncharacterized protein</fullName>
    </submittedName>
</protein>
<dbReference type="Proteomes" id="UP000712600">
    <property type="component" value="Unassembled WGS sequence"/>
</dbReference>
<feature type="region of interest" description="Disordered" evidence="1">
    <location>
        <begin position="1"/>
        <end position="29"/>
    </location>
</feature>
<dbReference type="EMBL" id="QGKX02001621">
    <property type="protein sequence ID" value="KAF3500350.1"/>
    <property type="molecule type" value="Genomic_DNA"/>
</dbReference>
<evidence type="ECO:0000313" key="3">
    <source>
        <dbReference type="Proteomes" id="UP000712600"/>
    </source>
</evidence>
<comment type="caution">
    <text evidence="2">The sequence shown here is derived from an EMBL/GenBank/DDBJ whole genome shotgun (WGS) entry which is preliminary data.</text>
</comment>
<evidence type="ECO:0000256" key="1">
    <source>
        <dbReference type="SAM" id="MobiDB-lite"/>
    </source>
</evidence>
<gene>
    <name evidence="2" type="ORF">F2Q69_00041673</name>
</gene>
<evidence type="ECO:0000313" key="2">
    <source>
        <dbReference type="EMBL" id="KAF3500350.1"/>
    </source>
</evidence>
<name>A0A8S9N871_BRACR</name>
<dbReference type="AlphaFoldDB" id="A0A8S9N871"/>